<dbReference type="GO" id="GO:0036297">
    <property type="term" value="P:interstrand cross-link repair"/>
    <property type="evidence" value="ECO:0007669"/>
    <property type="project" value="TreeGrafter"/>
</dbReference>
<dbReference type="PANTHER" id="PTHR31404">
    <property type="entry name" value="MITOCHONDRIAL GENOME MAINTENANCE PROTEIN MGM101"/>
    <property type="match status" value="1"/>
</dbReference>
<name>A0AAV5A1V0_9AGAM</name>
<evidence type="ECO:0000256" key="6">
    <source>
        <dbReference type="ARBA" id="ARBA00023125"/>
    </source>
</evidence>
<proteinExistence type="inferred from homology"/>
<reference evidence="12" key="1">
    <citation type="submission" date="2021-10" db="EMBL/GenBank/DDBJ databases">
        <title>De novo Genome Assembly of Clathrus columnatus (Basidiomycota, Fungi) Using Illumina and Nanopore Sequence Data.</title>
        <authorList>
            <person name="Ogiso-Tanaka E."/>
            <person name="Itagaki H."/>
            <person name="Hosoya T."/>
            <person name="Hosaka K."/>
        </authorList>
    </citation>
    <scope>NUCLEOTIDE SEQUENCE</scope>
    <source>
        <strain evidence="12">MO-923</strain>
    </source>
</reference>
<comment type="similarity">
    <text evidence="2">Belongs to the MGM101 family.</text>
</comment>
<evidence type="ECO:0000313" key="12">
    <source>
        <dbReference type="EMBL" id="GJJ07264.1"/>
    </source>
</evidence>
<dbReference type="GO" id="GO:0003697">
    <property type="term" value="F:single-stranded DNA binding"/>
    <property type="evidence" value="ECO:0007669"/>
    <property type="project" value="InterPro"/>
</dbReference>
<keyword evidence="4" id="KW-0227">DNA damage</keyword>
<comment type="caution">
    <text evidence="12">The sequence shown here is derived from an EMBL/GenBank/DDBJ whole genome shotgun (WGS) entry which is preliminary data.</text>
</comment>
<keyword evidence="8" id="KW-0234">DNA repair</keyword>
<dbReference type="AlphaFoldDB" id="A0AAV5A1V0"/>
<evidence type="ECO:0000256" key="9">
    <source>
        <dbReference type="ARBA" id="ARBA00023271"/>
    </source>
</evidence>
<keyword evidence="5" id="KW-0809">Transit peptide</keyword>
<keyword evidence="11" id="KW-1133">Transmembrane helix</keyword>
<sequence length="539" mass="60596">MLLSGYMSAVAIGVVVHLVRDPFTADPNTSPLHALFIALTGAIFALSLGSFVVYHFYLITWNYRTNQTTFEHISPFHLLRYVPPPKPHIPPPPSAVSSRPNLNIQSEFAIPSRSPDSPLSFTGTDPTESFNEHDIPNIQNTGFNTTSDSPELIPHPSLPTPPYKPPEEYELSAAQRRFVLRTHGWRRNWIEVFGGDSGSSDDSSVWGEKEKGGIQQWRWWLKLFLTGGQQKGDGWSFEKTANVEPKLQRFAKILREITEQETIGFIKSSARVSVTVMLARCTFLGRAPLNIVSRSNVSRSHITRIITNRQRQHILTYATTSNSDAVDLDVVPEVDIEIPVPSNGANMINGNSNGSSLLIPEILGDGSPTDWSKSYFGLSAQPFPKEAAEILQQRLDPEDIEIKPDGLIYLPEIKYRRILNKAFGPGGWGLAPRSETNVGPRIVSREYALVCLGRLVGISRGEQEYFDPSGIPTATEACKSNALIRDPRFIRKFKEKYCVEVFVEHIPTKKKGNIILKTHVARKKLWRRKDDRLNYPWKE</sequence>
<dbReference type="InterPro" id="IPR009446">
    <property type="entry name" value="Mgm101"/>
</dbReference>
<evidence type="ECO:0000256" key="7">
    <source>
        <dbReference type="ARBA" id="ARBA00023128"/>
    </source>
</evidence>
<evidence type="ECO:0000256" key="1">
    <source>
        <dbReference type="ARBA" id="ARBA00004436"/>
    </source>
</evidence>
<evidence type="ECO:0000256" key="5">
    <source>
        <dbReference type="ARBA" id="ARBA00022946"/>
    </source>
</evidence>
<feature type="region of interest" description="Disordered" evidence="10">
    <location>
        <begin position="113"/>
        <end position="133"/>
    </location>
</feature>
<evidence type="ECO:0000256" key="2">
    <source>
        <dbReference type="ARBA" id="ARBA00007053"/>
    </source>
</evidence>
<evidence type="ECO:0000313" key="13">
    <source>
        <dbReference type="Proteomes" id="UP001050691"/>
    </source>
</evidence>
<protein>
    <recommendedName>
        <fullName evidence="3">Mitochondrial genome maintenance protein MGM101</fullName>
    </recommendedName>
</protein>
<feature type="transmembrane region" description="Helical" evidence="11">
    <location>
        <begin position="6"/>
        <end position="23"/>
    </location>
</feature>
<evidence type="ECO:0000256" key="8">
    <source>
        <dbReference type="ARBA" id="ARBA00023204"/>
    </source>
</evidence>
<comment type="subcellular location">
    <subcellularLocation>
        <location evidence="1">Mitochondrion matrix</location>
        <location evidence="1">Mitochondrion nucleoid</location>
    </subcellularLocation>
</comment>
<dbReference type="Pfam" id="PF06420">
    <property type="entry name" value="Mgm101p"/>
    <property type="match status" value="1"/>
</dbReference>
<evidence type="ECO:0000256" key="11">
    <source>
        <dbReference type="SAM" id="Phobius"/>
    </source>
</evidence>
<dbReference type="EMBL" id="BPWL01000002">
    <property type="protein sequence ID" value="GJJ07264.1"/>
    <property type="molecule type" value="Genomic_DNA"/>
</dbReference>
<evidence type="ECO:0000256" key="10">
    <source>
        <dbReference type="SAM" id="MobiDB-lite"/>
    </source>
</evidence>
<keyword evidence="13" id="KW-1185">Reference proteome</keyword>
<gene>
    <name evidence="12" type="ORF">Clacol_001464</name>
</gene>
<evidence type="ECO:0000256" key="4">
    <source>
        <dbReference type="ARBA" id="ARBA00022763"/>
    </source>
</evidence>
<keyword evidence="9" id="KW-1135">Mitochondrion nucleoid</keyword>
<dbReference type="GO" id="GO:0000262">
    <property type="term" value="C:mitochondrial chromosome"/>
    <property type="evidence" value="ECO:0007669"/>
    <property type="project" value="InterPro"/>
</dbReference>
<dbReference type="PANTHER" id="PTHR31404:SF0">
    <property type="entry name" value="MITOCHONDRIAL GENOME MAINTENANCE PROTEIN MGM101"/>
    <property type="match status" value="1"/>
</dbReference>
<keyword evidence="11" id="KW-0812">Transmembrane</keyword>
<keyword evidence="6" id="KW-0238">DNA-binding</keyword>
<dbReference type="GO" id="GO:0000725">
    <property type="term" value="P:recombinational repair"/>
    <property type="evidence" value="ECO:0007669"/>
    <property type="project" value="TreeGrafter"/>
</dbReference>
<feature type="transmembrane region" description="Helical" evidence="11">
    <location>
        <begin position="35"/>
        <end position="57"/>
    </location>
</feature>
<keyword evidence="11" id="KW-0472">Membrane</keyword>
<accession>A0AAV5A1V0</accession>
<dbReference type="Proteomes" id="UP001050691">
    <property type="component" value="Unassembled WGS sequence"/>
</dbReference>
<evidence type="ECO:0000256" key="3">
    <source>
        <dbReference type="ARBA" id="ARBA00013628"/>
    </source>
</evidence>
<feature type="compositionally biased region" description="Polar residues" evidence="10">
    <location>
        <begin position="114"/>
        <end position="129"/>
    </location>
</feature>
<organism evidence="12 13">
    <name type="scientific">Clathrus columnatus</name>
    <dbReference type="NCBI Taxonomy" id="1419009"/>
    <lineage>
        <taxon>Eukaryota</taxon>
        <taxon>Fungi</taxon>
        <taxon>Dikarya</taxon>
        <taxon>Basidiomycota</taxon>
        <taxon>Agaricomycotina</taxon>
        <taxon>Agaricomycetes</taxon>
        <taxon>Phallomycetidae</taxon>
        <taxon>Phallales</taxon>
        <taxon>Clathraceae</taxon>
        <taxon>Clathrus</taxon>
    </lineage>
</organism>
<keyword evidence="7" id="KW-0496">Mitochondrion</keyword>